<dbReference type="AlphaFoldDB" id="A0ABD5NAM6"/>
<reference evidence="9 10" key="1">
    <citation type="journal article" date="2019" name="Int. J. Syst. Evol. Microbiol.">
        <title>The Global Catalogue of Microorganisms (GCM) 10K type strain sequencing project: providing services to taxonomists for standard genome sequencing and annotation.</title>
        <authorList>
            <consortium name="The Broad Institute Genomics Platform"/>
            <consortium name="The Broad Institute Genome Sequencing Center for Infectious Disease"/>
            <person name="Wu L."/>
            <person name="Ma J."/>
        </authorList>
    </citation>
    <scope>NUCLEOTIDE SEQUENCE [LARGE SCALE GENOMIC DNA]</scope>
    <source>
        <strain evidence="9 10">CGMCC 1.12562</strain>
    </source>
</reference>
<proteinExistence type="inferred from homology"/>
<organism evidence="9 10">
    <name type="scientific">Halobacterium litoreum</name>
    <dbReference type="NCBI Taxonomy" id="2039234"/>
    <lineage>
        <taxon>Archaea</taxon>
        <taxon>Methanobacteriati</taxon>
        <taxon>Methanobacteriota</taxon>
        <taxon>Stenosarchaea group</taxon>
        <taxon>Halobacteria</taxon>
        <taxon>Halobacteriales</taxon>
        <taxon>Halobacteriaceae</taxon>
        <taxon>Halobacterium</taxon>
    </lineage>
</organism>
<dbReference type="InterPro" id="IPR017476">
    <property type="entry name" value="UDP-Glc/GDP-Man"/>
</dbReference>
<dbReference type="InterPro" id="IPR028359">
    <property type="entry name" value="UDP_ManNAc/GlcNAc_DH"/>
</dbReference>
<evidence type="ECO:0000256" key="3">
    <source>
        <dbReference type="ARBA" id="ARBA00023002"/>
    </source>
</evidence>
<dbReference type="GO" id="GO:0089714">
    <property type="term" value="F:UDP-N-acetyl-D-mannosamine dehydrogenase activity"/>
    <property type="evidence" value="ECO:0007669"/>
    <property type="project" value="UniProtKB-EC"/>
</dbReference>
<dbReference type="Pfam" id="PF03721">
    <property type="entry name" value="UDPG_MGDP_dh_N"/>
    <property type="match status" value="1"/>
</dbReference>
<protein>
    <recommendedName>
        <fullName evidence="2">UDP-N-acetyl-D-mannosamine dehydrogenase</fullName>
        <ecNumber evidence="1">1.1.1.336</ecNumber>
    </recommendedName>
    <alternativeName>
        <fullName evidence="5">UDP-ManNAc 6-dehydrogenase</fullName>
    </alternativeName>
</protein>
<dbReference type="InterPro" id="IPR036220">
    <property type="entry name" value="UDP-Glc/GDP-Man_DH_C_sf"/>
</dbReference>
<dbReference type="Gene3D" id="3.40.50.720">
    <property type="entry name" value="NAD(P)-binding Rossmann-like Domain"/>
    <property type="match status" value="2"/>
</dbReference>
<sequence length="428" mass="47921">MRIGIIGGGGHVGLPLGIVLADAGFSVTLIDKDETRLQTVESGELPFNEPGGEEMLETVLASGRLDTTTEIETAENCDVIMFVIGTPIDEHHNPQMDVLLDVVNEVIPNLSDNQLLIFRSTIYPGTTELVCETLEERGFTVGEDVYVSFAPERIAQHKAFEEIVGLPQLIGAPDDDSYERTAEVFNSILEEDCLRLNPTEAELGKLFTNMWRYLTFAAANEFHLITESFATHHNVNVNKILDKTGKNYPRFDVPSPGANVGGPCLTKDGWFLVDNIPFNELVSTAYQINEGMPAQIIKRMAEKSPDPSKISVLGMTFKRDSDDVRNSVSFKMEKQLQMKGYRNVVEVEPNVPGYDDLEDIEQSDWVILMTPHTEFEDFDSIQRRVNNDDCLYCDIWGVWDAARYQSDNGYFVGRELDDELSGETEVSL</sequence>
<dbReference type="InterPro" id="IPR008927">
    <property type="entry name" value="6-PGluconate_DH-like_C_sf"/>
</dbReference>
<keyword evidence="4" id="KW-0520">NAD</keyword>
<evidence type="ECO:0000256" key="2">
    <source>
        <dbReference type="ARBA" id="ARBA00016796"/>
    </source>
</evidence>
<dbReference type="InterPro" id="IPR001732">
    <property type="entry name" value="UDP-Glc/GDP-Man_DH_N"/>
</dbReference>
<gene>
    <name evidence="9" type="ORF">ACFOKC_01440</name>
</gene>
<dbReference type="InterPro" id="IPR036291">
    <property type="entry name" value="NAD(P)-bd_dom_sf"/>
</dbReference>
<evidence type="ECO:0000256" key="7">
    <source>
        <dbReference type="PIRNR" id="PIRNR000124"/>
    </source>
</evidence>
<comment type="caution">
    <text evidence="9">The sequence shown here is derived from an EMBL/GenBank/DDBJ whole genome shotgun (WGS) entry which is preliminary data.</text>
</comment>
<dbReference type="Pfam" id="PF00984">
    <property type="entry name" value="UDPG_MGDP_dh"/>
    <property type="match status" value="1"/>
</dbReference>
<dbReference type="SUPFAM" id="SSF52413">
    <property type="entry name" value="UDP-glucose/GDP-mannose dehydrogenase C-terminal domain"/>
    <property type="match status" value="1"/>
</dbReference>
<dbReference type="SMART" id="SM00984">
    <property type="entry name" value="UDPG_MGDP_dh_C"/>
    <property type="match status" value="1"/>
</dbReference>
<dbReference type="EMBL" id="JBHRWN010000002">
    <property type="protein sequence ID" value="MFC3476380.1"/>
    <property type="molecule type" value="Genomic_DNA"/>
</dbReference>
<dbReference type="RefSeq" id="WP_232572469.1">
    <property type="nucleotide sequence ID" value="NZ_CP089466.1"/>
</dbReference>
<dbReference type="GeneID" id="69117711"/>
<dbReference type="Proteomes" id="UP001595660">
    <property type="component" value="Unassembled WGS sequence"/>
</dbReference>
<comment type="catalytic activity">
    <reaction evidence="6">
        <text>UDP-N-acetyl-alpha-D-mannosamine + 2 NAD(+) + H2O = UDP-N-acetyl-alpha-D-mannosaminouronate + 2 NADH + 3 H(+)</text>
        <dbReference type="Rhea" id="RHEA:25780"/>
        <dbReference type="ChEBI" id="CHEBI:15377"/>
        <dbReference type="ChEBI" id="CHEBI:15378"/>
        <dbReference type="ChEBI" id="CHEBI:57540"/>
        <dbReference type="ChEBI" id="CHEBI:57945"/>
        <dbReference type="ChEBI" id="CHEBI:68623"/>
        <dbReference type="ChEBI" id="CHEBI:70731"/>
        <dbReference type="EC" id="1.1.1.336"/>
    </reaction>
</comment>
<evidence type="ECO:0000256" key="1">
    <source>
        <dbReference type="ARBA" id="ARBA00012935"/>
    </source>
</evidence>
<evidence type="ECO:0000313" key="10">
    <source>
        <dbReference type="Proteomes" id="UP001595660"/>
    </source>
</evidence>
<comment type="similarity">
    <text evidence="7">Belongs to the UDP-glucose/GDP-mannose dehydrogenase family.</text>
</comment>
<dbReference type="NCBIfam" id="TIGR03026">
    <property type="entry name" value="NDP-sugDHase"/>
    <property type="match status" value="1"/>
</dbReference>
<dbReference type="PANTHER" id="PTHR43491:SF1">
    <property type="entry name" value="UDP-N-ACETYL-D-MANNOSAMINE DEHYDROGENASE"/>
    <property type="match status" value="1"/>
</dbReference>
<dbReference type="PIRSF" id="PIRSF000124">
    <property type="entry name" value="UDPglc_GDPman_dh"/>
    <property type="match status" value="1"/>
</dbReference>
<dbReference type="SUPFAM" id="SSF51735">
    <property type="entry name" value="NAD(P)-binding Rossmann-fold domains"/>
    <property type="match status" value="1"/>
</dbReference>
<evidence type="ECO:0000313" key="9">
    <source>
        <dbReference type="EMBL" id="MFC3476380.1"/>
    </source>
</evidence>
<keyword evidence="10" id="KW-1185">Reference proteome</keyword>
<dbReference type="PIRSF" id="PIRSF500136">
    <property type="entry name" value="UDP_ManNAc_DH"/>
    <property type="match status" value="1"/>
</dbReference>
<dbReference type="Pfam" id="PF03720">
    <property type="entry name" value="UDPG_MGDP_dh_C"/>
    <property type="match status" value="1"/>
</dbReference>
<accession>A0ABD5NAM6</accession>
<name>A0ABD5NAM6_9EURY</name>
<dbReference type="PANTHER" id="PTHR43491">
    <property type="entry name" value="UDP-N-ACETYL-D-MANNOSAMINE DEHYDROGENASE"/>
    <property type="match status" value="1"/>
</dbReference>
<dbReference type="EC" id="1.1.1.336" evidence="1"/>
<keyword evidence="3" id="KW-0560">Oxidoreductase</keyword>
<evidence type="ECO:0000256" key="6">
    <source>
        <dbReference type="ARBA" id="ARBA00049130"/>
    </source>
</evidence>
<evidence type="ECO:0000256" key="5">
    <source>
        <dbReference type="ARBA" id="ARBA00030172"/>
    </source>
</evidence>
<dbReference type="SUPFAM" id="SSF48179">
    <property type="entry name" value="6-phosphogluconate dehydrogenase C-terminal domain-like"/>
    <property type="match status" value="1"/>
</dbReference>
<evidence type="ECO:0000256" key="4">
    <source>
        <dbReference type="ARBA" id="ARBA00023027"/>
    </source>
</evidence>
<feature type="domain" description="UDP-glucose/GDP-mannose dehydrogenase C-terminal" evidence="8">
    <location>
        <begin position="311"/>
        <end position="401"/>
    </location>
</feature>
<evidence type="ECO:0000259" key="8">
    <source>
        <dbReference type="SMART" id="SM00984"/>
    </source>
</evidence>
<dbReference type="InterPro" id="IPR014027">
    <property type="entry name" value="UDP-Glc/GDP-Man_DH_C"/>
</dbReference>
<dbReference type="InterPro" id="IPR014026">
    <property type="entry name" value="UDP-Glc/GDP-Man_DH_dimer"/>
</dbReference>